<dbReference type="InterPro" id="IPR036396">
    <property type="entry name" value="Cyt_P450_sf"/>
</dbReference>
<dbReference type="EMBL" id="JBFXLT010000043">
    <property type="protein sequence ID" value="KAL2812963.1"/>
    <property type="molecule type" value="Genomic_DNA"/>
</dbReference>
<keyword evidence="6" id="KW-0349">Heme</keyword>
<dbReference type="PROSITE" id="PS00086">
    <property type="entry name" value="CYTOCHROME_P450"/>
    <property type="match status" value="1"/>
</dbReference>
<accession>A0ABR4HBV4</accession>
<dbReference type="InterPro" id="IPR017972">
    <property type="entry name" value="Cyt_P450_CS"/>
</dbReference>
<keyword evidence="6" id="KW-0503">Monooxygenase</keyword>
<evidence type="ECO:0000256" key="6">
    <source>
        <dbReference type="RuleBase" id="RU000461"/>
    </source>
</evidence>
<dbReference type="PANTHER" id="PTHR24305">
    <property type="entry name" value="CYTOCHROME P450"/>
    <property type="match status" value="1"/>
</dbReference>
<evidence type="ECO:0000313" key="7">
    <source>
        <dbReference type="EMBL" id="KAL2812963.1"/>
    </source>
</evidence>
<name>A0ABR4HBV4_9EURO</name>
<dbReference type="PRINTS" id="PR00385">
    <property type="entry name" value="P450"/>
</dbReference>
<keyword evidence="8" id="KW-1185">Reference proteome</keyword>
<evidence type="ECO:0000313" key="8">
    <source>
        <dbReference type="Proteomes" id="UP001610334"/>
    </source>
</evidence>
<dbReference type="InterPro" id="IPR001128">
    <property type="entry name" value="Cyt_P450"/>
</dbReference>
<dbReference type="Pfam" id="PF00067">
    <property type="entry name" value="p450"/>
    <property type="match status" value="1"/>
</dbReference>
<evidence type="ECO:0000256" key="4">
    <source>
        <dbReference type="ARBA" id="ARBA00023002"/>
    </source>
</evidence>
<dbReference type="InterPro" id="IPR002401">
    <property type="entry name" value="Cyt_P450_E_grp-I"/>
</dbReference>
<proteinExistence type="inferred from homology"/>
<evidence type="ECO:0000256" key="3">
    <source>
        <dbReference type="ARBA" id="ARBA00022723"/>
    </source>
</evidence>
<protein>
    <submittedName>
        <fullName evidence="7">Cytochrome P450</fullName>
    </submittedName>
</protein>
<dbReference type="SUPFAM" id="SSF48264">
    <property type="entry name" value="Cytochrome P450"/>
    <property type="match status" value="1"/>
</dbReference>
<comment type="similarity">
    <text evidence="2 6">Belongs to the cytochrome P450 family.</text>
</comment>
<keyword evidence="4 6" id="KW-0560">Oxidoreductase</keyword>
<evidence type="ECO:0000256" key="5">
    <source>
        <dbReference type="ARBA" id="ARBA00023004"/>
    </source>
</evidence>
<sequence length="500" mass="56463">MPLPLAIVSLLALLIIYLLRSHRRLAHIPGPLTASLTNLVRRSWVTTGRAHVIHTDLHRKYGKVVRVGPNSVFVSDPTAIPLIYRFSEPFQKSEFYDALMPYVHGKPIDDVFATRSEAIHRAMKQPIAAIYSMSNLVSFEPYVKSTIEVFFSRLDDLYANTGETCDFGLWLHLFASDVMGEITFSRRLGFLETGGDMENVMKENWKYFTLAAPITQMPWLDYFYKRNPLLPGSAKPNPVMAFGVARIQERLQLSEKHPDRVNSRDFLSRFIAAREKNTHLGDEVIATWANSNIQAGSDTTAILLNALFYHLLKNPSSLHKLVSEIDAAPLSPCTTWKESRDLPYLDACVKEAARLHPPISLPLERVVPDGGMEVNGIAIPAGTRIGMNPWAVHRDQDIFGDDADIWRPERWLVDGEKGKVLYNSLLTFGGGHRSCLGKNISYLEVYKLVPSVLQRYEIELADPNAEWAVENRWFAMPSRFNVKLKVRNGGVIGGTYRSRI</sequence>
<comment type="caution">
    <text evidence="7">The sequence shown here is derived from an EMBL/GenBank/DDBJ whole genome shotgun (WGS) entry which is preliminary data.</text>
</comment>
<keyword evidence="3 6" id="KW-0479">Metal-binding</keyword>
<dbReference type="PANTHER" id="PTHR24305:SF235">
    <property type="entry name" value="CYTOCHROME P450 MONOOXYGENASE APDB-RELATED"/>
    <property type="match status" value="1"/>
</dbReference>
<dbReference type="Gene3D" id="1.10.630.10">
    <property type="entry name" value="Cytochrome P450"/>
    <property type="match status" value="1"/>
</dbReference>
<dbReference type="InterPro" id="IPR050121">
    <property type="entry name" value="Cytochrome_P450_monoxygenase"/>
</dbReference>
<gene>
    <name evidence="7" type="ORF">BJX63DRAFT_395335</name>
</gene>
<evidence type="ECO:0000256" key="2">
    <source>
        <dbReference type="ARBA" id="ARBA00010617"/>
    </source>
</evidence>
<evidence type="ECO:0000256" key="1">
    <source>
        <dbReference type="ARBA" id="ARBA00001971"/>
    </source>
</evidence>
<dbReference type="CDD" id="cd11060">
    <property type="entry name" value="CYP57A1-like"/>
    <property type="match status" value="1"/>
</dbReference>
<comment type="cofactor">
    <cofactor evidence="1">
        <name>heme</name>
        <dbReference type="ChEBI" id="CHEBI:30413"/>
    </cofactor>
</comment>
<reference evidence="7 8" key="1">
    <citation type="submission" date="2024-07" db="EMBL/GenBank/DDBJ databases">
        <title>Section-level genome sequencing and comparative genomics of Aspergillus sections Usti and Cavernicolus.</title>
        <authorList>
            <consortium name="Lawrence Berkeley National Laboratory"/>
            <person name="Nybo J.L."/>
            <person name="Vesth T.C."/>
            <person name="Theobald S."/>
            <person name="Frisvad J.C."/>
            <person name="Larsen T.O."/>
            <person name="Kjaerboelling I."/>
            <person name="Rothschild-Mancinelli K."/>
            <person name="Lyhne E.K."/>
            <person name="Kogle M.E."/>
            <person name="Barry K."/>
            <person name="Clum A."/>
            <person name="Na H."/>
            <person name="Ledsgaard L."/>
            <person name="Lin J."/>
            <person name="Lipzen A."/>
            <person name="Kuo A."/>
            <person name="Riley R."/>
            <person name="Mondo S."/>
            <person name="Labutti K."/>
            <person name="Haridas S."/>
            <person name="Pangalinan J."/>
            <person name="Salamov A.A."/>
            <person name="Simmons B.A."/>
            <person name="Magnuson J.K."/>
            <person name="Chen J."/>
            <person name="Drula E."/>
            <person name="Henrissat B."/>
            <person name="Wiebenga A."/>
            <person name="Lubbers R.J."/>
            <person name="Gomes A.C."/>
            <person name="Makela M.R."/>
            <person name="Stajich J."/>
            <person name="Grigoriev I.V."/>
            <person name="Mortensen U.H."/>
            <person name="De Vries R.P."/>
            <person name="Baker S.E."/>
            <person name="Andersen M.R."/>
        </authorList>
    </citation>
    <scope>NUCLEOTIDE SEQUENCE [LARGE SCALE GENOMIC DNA]</scope>
    <source>
        <strain evidence="7 8">CBS 588.65</strain>
    </source>
</reference>
<dbReference type="PRINTS" id="PR00463">
    <property type="entry name" value="EP450I"/>
</dbReference>
<organism evidence="7 8">
    <name type="scientific">Aspergillus granulosus</name>
    <dbReference type="NCBI Taxonomy" id="176169"/>
    <lineage>
        <taxon>Eukaryota</taxon>
        <taxon>Fungi</taxon>
        <taxon>Dikarya</taxon>
        <taxon>Ascomycota</taxon>
        <taxon>Pezizomycotina</taxon>
        <taxon>Eurotiomycetes</taxon>
        <taxon>Eurotiomycetidae</taxon>
        <taxon>Eurotiales</taxon>
        <taxon>Aspergillaceae</taxon>
        <taxon>Aspergillus</taxon>
        <taxon>Aspergillus subgen. Nidulantes</taxon>
    </lineage>
</organism>
<keyword evidence="5 6" id="KW-0408">Iron</keyword>
<dbReference type="Proteomes" id="UP001610334">
    <property type="component" value="Unassembled WGS sequence"/>
</dbReference>